<keyword evidence="1" id="KW-1133">Transmembrane helix</keyword>
<accession>A0AAD8PFG7</accession>
<evidence type="ECO:0000313" key="3">
    <source>
        <dbReference type="Proteomes" id="UP001230268"/>
    </source>
</evidence>
<feature type="transmembrane region" description="Helical" evidence="1">
    <location>
        <begin position="439"/>
        <end position="459"/>
    </location>
</feature>
<feature type="transmembrane region" description="Helical" evidence="1">
    <location>
        <begin position="400"/>
        <end position="419"/>
    </location>
</feature>
<gene>
    <name evidence="2" type="ORF">BgAZ_103710</name>
</gene>
<organism evidence="2 3">
    <name type="scientific">Babesia gibsoni</name>
    <dbReference type="NCBI Taxonomy" id="33632"/>
    <lineage>
        <taxon>Eukaryota</taxon>
        <taxon>Sar</taxon>
        <taxon>Alveolata</taxon>
        <taxon>Apicomplexa</taxon>
        <taxon>Aconoidasida</taxon>
        <taxon>Piroplasmida</taxon>
        <taxon>Babesiidae</taxon>
        <taxon>Babesia</taxon>
    </lineage>
</organism>
<feature type="transmembrane region" description="Helical" evidence="1">
    <location>
        <begin position="113"/>
        <end position="134"/>
    </location>
</feature>
<dbReference type="Proteomes" id="UP001230268">
    <property type="component" value="Unassembled WGS sequence"/>
</dbReference>
<dbReference type="AlphaFoldDB" id="A0AAD8PFG7"/>
<proteinExistence type="predicted"/>
<keyword evidence="3" id="KW-1185">Reference proteome</keyword>
<feature type="transmembrane region" description="Helical" evidence="1">
    <location>
        <begin position="89"/>
        <end position="106"/>
    </location>
</feature>
<protein>
    <submittedName>
        <fullName evidence="2">Uncharacterized protein</fullName>
    </submittedName>
</protein>
<keyword evidence="1" id="KW-0472">Membrane</keyword>
<feature type="transmembrane region" description="Helical" evidence="1">
    <location>
        <begin position="140"/>
        <end position="160"/>
    </location>
</feature>
<name>A0AAD8PFG7_BABGI</name>
<reference evidence="2" key="1">
    <citation type="submission" date="2023-08" db="EMBL/GenBank/DDBJ databases">
        <title>Draft sequence of the Babesia gibsoni genome.</title>
        <authorList>
            <person name="Yamagishi J.Y."/>
            <person name="Xuan X.X."/>
        </authorList>
    </citation>
    <scope>NUCLEOTIDE SEQUENCE</scope>
    <source>
        <strain evidence="2">Azabu</strain>
    </source>
</reference>
<feature type="transmembrane region" description="Helical" evidence="1">
    <location>
        <begin position="360"/>
        <end position="379"/>
    </location>
</feature>
<dbReference type="EMBL" id="JAVEPI010000001">
    <property type="protein sequence ID" value="KAK1444465.1"/>
    <property type="molecule type" value="Genomic_DNA"/>
</dbReference>
<sequence length="552" mass="62186">MAEENGCKNSETKETEAKSAGKATLEWFKSWKEWFLQIKLYDVAVAAIACSLYMPDQVTSVGSKHLTVSLGVPASTTAMYFTKLYSSKTMSNFVGSLFMLTIQMLIPSHIEFLSVALTAMLLAMRIIAMGIYYSPKAAVYYYYAIVAQALFQGMFQSTFYPMAADKMSVLSLSFKVSKLLLWALQVFMDVVIPGKATIMISVHLVLMTTVSTVGCACWILHFVFLKKDATKGTEGGGENVVVTTTTSAPATTRLCTTEDVNKGTETTVNSARSTGSQSRFRRIFMRLLGYRIHQRTYRRRCAHGCCDLDDDDEAESDFSMLKIMRLTYSPFFMCLLGWPFRTFFQPGILPYTLVERNLCHPIIISVMFFSFIVTFIVHMMKTKSRTMSKPWGPPPGGWHLLWLCMIPPILCVPFIYHALHNPQGSIYKGLKDNRVNVTIIALVMNSFTTVVDNSGYIGVSACSKNKDNKHGANAIRVISINAFAAQFAASFSYRLSSGYLILRKKYVDDIANTAPTDEMSWFARFIFWIGETMRYAWNDFVYEFHGNITDFV</sequence>
<evidence type="ECO:0000313" key="2">
    <source>
        <dbReference type="EMBL" id="KAK1444465.1"/>
    </source>
</evidence>
<keyword evidence="1" id="KW-0812">Transmembrane</keyword>
<evidence type="ECO:0000256" key="1">
    <source>
        <dbReference type="SAM" id="Phobius"/>
    </source>
</evidence>
<feature type="transmembrane region" description="Helical" evidence="1">
    <location>
        <begin position="198"/>
        <end position="224"/>
    </location>
</feature>
<comment type="caution">
    <text evidence="2">The sequence shown here is derived from an EMBL/GenBank/DDBJ whole genome shotgun (WGS) entry which is preliminary data.</text>
</comment>
<feature type="transmembrane region" description="Helical" evidence="1">
    <location>
        <begin position="323"/>
        <end position="340"/>
    </location>
</feature>